<keyword evidence="3" id="KW-1185">Reference proteome</keyword>
<protein>
    <recommendedName>
        <fullName evidence="1">Alginate export domain-containing protein</fullName>
    </recommendedName>
</protein>
<organism evidence="2 3">
    <name type="scientific">Parahaliea maris</name>
    <dbReference type="NCBI Taxonomy" id="2716870"/>
    <lineage>
        <taxon>Bacteria</taxon>
        <taxon>Pseudomonadati</taxon>
        <taxon>Pseudomonadota</taxon>
        <taxon>Gammaproteobacteria</taxon>
        <taxon>Cellvibrionales</taxon>
        <taxon>Halieaceae</taxon>
        <taxon>Parahaliea</taxon>
    </lineage>
</organism>
<comment type="caution">
    <text evidence="2">The sequence shown here is derived from an EMBL/GenBank/DDBJ whole genome shotgun (WGS) entry which is preliminary data.</text>
</comment>
<gene>
    <name evidence="2" type="ORF">FV139_05880</name>
</gene>
<accession>A0A5C9A5T9</accession>
<proteinExistence type="predicted"/>
<dbReference type="InterPro" id="IPR025388">
    <property type="entry name" value="Alginate_export_dom"/>
</dbReference>
<evidence type="ECO:0000259" key="1">
    <source>
        <dbReference type="Pfam" id="PF13372"/>
    </source>
</evidence>
<feature type="domain" description="Alginate export" evidence="1">
    <location>
        <begin position="87"/>
        <end position="221"/>
    </location>
</feature>
<evidence type="ECO:0000313" key="3">
    <source>
        <dbReference type="Proteomes" id="UP000321039"/>
    </source>
</evidence>
<dbReference type="EMBL" id="VRZA01000002">
    <property type="protein sequence ID" value="TXS95414.1"/>
    <property type="molecule type" value="Genomic_DNA"/>
</dbReference>
<sequence>MLALLRAVTPGLKFFGNEACTLVRQSAQRSAGFFLDRRKVMAIKTGVGIMKTTAVLGAAVLAATAAMAEEKALDGADSPLEMLTEGKFAADLRYRFEHVDMENFDKNADASTLRTRVNFTTANWKGLTLMGEVDNVTSIGDDRYNSTENGQGQYPVVADPEGTDINQAWVKYSGESASGAYGRQRIVHGSQRFVGGVAWRQNEQTYDGVRLQWGADALALDYAYVYNINRIFGPDDGAQPADWHGENHLLRVNFTPWEGHQFTAFGYLLDIDPQSGYPAGRAEGNGSDTWGLEYGGKLGPVGVRAAFARQSDGGQSPLDYSANYYMVEGDIALGPVKALAGYEVLGAGDGVGFKTPLATLHKFQGWADMFLVTPGDGIEDMYLGLSGKLGPVKLAGTWHDFQAEDSSADFGTELDLVATWPINPKLSLQLKYANFSSDDSSRYADTEKAWMTVQFKI</sequence>
<dbReference type="AlphaFoldDB" id="A0A5C9A5T9"/>
<name>A0A5C9A5T9_9GAMM</name>
<evidence type="ECO:0000313" key="2">
    <source>
        <dbReference type="EMBL" id="TXS95414.1"/>
    </source>
</evidence>
<dbReference type="Pfam" id="PF13372">
    <property type="entry name" value="Alginate_exp"/>
    <property type="match status" value="1"/>
</dbReference>
<dbReference type="Proteomes" id="UP000321039">
    <property type="component" value="Unassembled WGS sequence"/>
</dbReference>
<reference evidence="2 3" key="1">
    <citation type="submission" date="2019-08" db="EMBL/GenBank/DDBJ databases">
        <title>Parahaliea maris sp. nov., isolated from the surface seawater.</title>
        <authorList>
            <person name="Liu Y."/>
        </authorList>
    </citation>
    <scope>NUCLEOTIDE SEQUENCE [LARGE SCALE GENOMIC DNA]</scope>
    <source>
        <strain evidence="2 3">HSLHS9</strain>
    </source>
</reference>